<feature type="compositionally biased region" description="Gly residues" evidence="1">
    <location>
        <begin position="143"/>
        <end position="158"/>
    </location>
</feature>
<dbReference type="Proteomes" id="UP000030645">
    <property type="component" value="Unassembled WGS sequence"/>
</dbReference>
<dbReference type="EMBL" id="KE343608">
    <property type="protein sequence ID" value="EXB37222.1"/>
    <property type="molecule type" value="Genomic_DNA"/>
</dbReference>
<dbReference type="AlphaFoldDB" id="W9QGW7"/>
<reference evidence="3" key="1">
    <citation type="submission" date="2013-01" db="EMBL/GenBank/DDBJ databases">
        <title>Draft Genome Sequence of a Mulberry Tree, Morus notabilis C.K. Schneid.</title>
        <authorList>
            <person name="He N."/>
            <person name="Zhao S."/>
        </authorList>
    </citation>
    <scope>NUCLEOTIDE SEQUENCE</scope>
</reference>
<accession>W9QGW7</accession>
<organism evidence="2 3">
    <name type="scientific">Morus notabilis</name>
    <dbReference type="NCBI Taxonomy" id="981085"/>
    <lineage>
        <taxon>Eukaryota</taxon>
        <taxon>Viridiplantae</taxon>
        <taxon>Streptophyta</taxon>
        <taxon>Embryophyta</taxon>
        <taxon>Tracheophyta</taxon>
        <taxon>Spermatophyta</taxon>
        <taxon>Magnoliopsida</taxon>
        <taxon>eudicotyledons</taxon>
        <taxon>Gunneridae</taxon>
        <taxon>Pentapetalae</taxon>
        <taxon>rosids</taxon>
        <taxon>fabids</taxon>
        <taxon>Rosales</taxon>
        <taxon>Moraceae</taxon>
        <taxon>Moreae</taxon>
        <taxon>Morus</taxon>
    </lineage>
</organism>
<gene>
    <name evidence="2" type="ORF">L484_020278</name>
</gene>
<sequence length="158" mass="17417">MAARKTERFDTVEREIKEIREAMKKEVGKVKAELIQSLIDLRRFWEEHVKNSSAAAPAPEKAKVITTMTDGGPAPINPGVMDELRAEVALGSQEENRAVDRRVTEEILRCDGGQEVPVRNQRGGTFGYRGDWWGTTREEGFRRNGGGAGSGVGARGYG</sequence>
<evidence type="ECO:0000313" key="2">
    <source>
        <dbReference type="EMBL" id="EXB37222.1"/>
    </source>
</evidence>
<feature type="region of interest" description="Disordered" evidence="1">
    <location>
        <begin position="137"/>
        <end position="158"/>
    </location>
</feature>
<name>W9QGW7_9ROSA</name>
<evidence type="ECO:0000313" key="3">
    <source>
        <dbReference type="Proteomes" id="UP000030645"/>
    </source>
</evidence>
<keyword evidence="3" id="KW-1185">Reference proteome</keyword>
<proteinExistence type="predicted"/>
<protein>
    <submittedName>
        <fullName evidence="2">Uncharacterized protein</fullName>
    </submittedName>
</protein>
<evidence type="ECO:0000256" key="1">
    <source>
        <dbReference type="SAM" id="MobiDB-lite"/>
    </source>
</evidence>